<keyword evidence="3" id="KW-1185">Reference proteome</keyword>
<keyword evidence="1" id="KW-1133">Transmembrane helix</keyword>
<feature type="transmembrane region" description="Helical" evidence="1">
    <location>
        <begin position="361"/>
        <end position="381"/>
    </location>
</feature>
<feature type="transmembrane region" description="Helical" evidence="1">
    <location>
        <begin position="402"/>
        <end position="425"/>
    </location>
</feature>
<keyword evidence="1" id="KW-0812">Transmembrane</keyword>
<dbReference type="Proteomes" id="UP000198854">
    <property type="component" value="Unassembled WGS sequence"/>
</dbReference>
<dbReference type="AlphaFoldDB" id="A0A1G8DWE8"/>
<accession>A0A1G8DWE8</accession>
<dbReference type="RefSeq" id="WP_093276371.1">
    <property type="nucleotide sequence ID" value="NZ_FNDD01000022.1"/>
</dbReference>
<name>A0A1G8DWE8_9VIBR</name>
<feature type="transmembrane region" description="Helical" evidence="1">
    <location>
        <begin position="431"/>
        <end position="453"/>
    </location>
</feature>
<gene>
    <name evidence="2" type="ORF">SAMN04488136_1221</name>
</gene>
<proteinExistence type="predicted"/>
<keyword evidence="1" id="KW-0472">Membrane</keyword>
<evidence type="ECO:0000256" key="1">
    <source>
        <dbReference type="SAM" id="Phobius"/>
    </source>
</evidence>
<organism evidence="2 3">
    <name type="scientific">Vibrio xiamenensis</name>
    <dbReference type="NCBI Taxonomy" id="861298"/>
    <lineage>
        <taxon>Bacteria</taxon>
        <taxon>Pseudomonadati</taxon>
        <taxon>Pseudomonadota</taxon>
        <taxon>Gammaproteobacteria</taxon>
        <taxon>Vibrionales</taxon>
        <taxon>Vibrionaceae</taxon>
        <taxon>Vibrio</taxon>
    </lineage>
</organism>
<evidence type="ECO:0000313" key="3">
    <source>
        <dbReference type="Proteomes" id="UP000198854"/>
    </source>
</evidence>
<sequence length="469" mass="53764">MNDEYIKAIKSTYFFIVAFSLFSVSLIFDPSSDIDKARNESSLINKIVEELRIKREDHFKYQTLYTVGKEEFAPLEEDFCSSTSIALSFEGLDITKRDVTGKILQHDNAIYLSRLYVKDMFEFRDIFADKFVTSKIQQVRQASFNHYREESKNTLSVIETIDLVNDLRKLRQIEFLPMANYDKAMLRLIPVDSITGTVLENRLNVTKLVNVKHLNSTTECSVRQANLLELKDHVAQKVSGKVFNLFGYVKHNIRRAADSALPYFYVSDSKESYIIESITVRNIKGTKARYLNLLTKYCDTHAENCDELMLSGSVNNFDTLRDYQSKLKSESLADLDKVLNIPLLDAKKEVSLFGFVINANMFKSLGPSIVLLMMVYLILHLRKFDTFIPCNSNVPWVATYPGFWTVVINIICLVIIPLTSAYYSFSVSTTPVPWFTTTMMFTLFAGIYNVVILNKIKNTLLRGASQRDL</sequence>
<evidence type="ECO:0000313" key="2">
    <source>
        <dbReference type="EMBL" id="SDH62022.1"/>
    </source>
</evidence>
<protein>
    <submittedName>
        <fullName evidence="2">Uncharacterized protein</fullName>
    </submittedName>
</protein>
<feature type="transmembrane region" description="Helical" evidence="1">
    <location>
        <begin position="12"/>
        <end position="28"/>
    </location>
</feature>
<dbReference type="EMBL" id="FNDD01000022">
    <property type="protein sequence ID" value="SDH62022.1"/>
    <property type="molecule type" value="Genomic_DNA"/>
</dbReference>
<reference evidence="2 3" key="1">
    <citation type="submission" date="2016-10" db="EMBL/GenBank/DDBJ databases">
        <authorList>
            <person name="de Groot N.N."/>
        </authorList>
    </citation>
    <scope>NUCLEOTIDE SEQUENCE [LARGE SCALE GENOMIC DNA]</scope>
    <source>
        <strain evidence="2 3">CGMCC 1.10228</strain>
    </source>
</reference>